<evidence type="ECO:0000259" key="9">
    <source>
        <dbReference type="Pfam" id="PF01048"/>
    </source>
</evidence>
<dbReference type="EC" id="2.4.2.1" evidence="7"/>
<dbReference type="InterPro" id="IPR011270">
    <property type="entry name" value="Pur_Nuc_Pase_Ino/Guo-sp"/>
</dbReference>
<feature type="binding site" evidence="8">
    <location>
        <position position="55"/>
    </location>
    <ligand>
        <name>phosphate</name>
        <dbReference type="ChEBI" id="CHEBI:43474"/>
    </ligand>
</feature>
<protein>
    <recommendedName>
        <fullName evidence="7">Purine nucleoside phosphorylase</fullName>
        <ecNumber evidence="7">2.4.2.1</ecNumber>
    </recommendedName>
    <alternativeName>
        <fullName evidence="7">Inosine-guanosine phosphorylase</fullName>
    </alternativeName>
</protein>
<evidence type="ECO:0000256" key="8">
    <source>
        <dbReference type="PIRSR" id="PIRSR000477-2"/>
    </source>
</evidence>
<dbReference type="Proteomes" id="UP000070442">
    <property type="component" value="Unassembled WGS sequence"/>
</dbReference>
<dbReference type="InterPro" id="IPR035994">
    <property type="entry name" value="Nucleoside_phosphorylase_sf"/>
</dbReference>
<evidence type="ECO:0000256" key="2">
    <source>
        <dbReference type="ARBA" id="ARBA00005058"/>
    </source>
</evidence>
<dbReference type="NCBIfam" id="TIGR01697">
    <property type="entry name" value="PNPH-PUNA-XAPA"/>
    <property type="match status" value="1"/>
</dbReference>
<feature type="binding site" evidence="8">
    <location>
        <begin position="75"/>
        <end position="77"/>
    </location>
    <ligand>
        <name>phosphate</name>
        <dbReference type="ChEBI" id="CHEBI:43474"/>
    </ligand>
</feature>
<reference evidence="11" key="1">
    <citation type="submission" date="2016-01" db="EMBL/GenBank/DDBJ databases">
        <authorList>
            <person name="Mitreva M."/>
            <person name="Pepin K.H."/>
            <person name="Mihindukulasuriya K.A."/>
            <person name="Fulton R."/>
            <person name="Fronick C."/>
            <person name="O'Laughlin M."/>
            <person name="Miner T."/>
            <person name="Herter B."/>
            <person name="Rosa B.A."/>
            <person name="Cordes M."/>
            <person name="Tomlinson C."/>
            <person name="Wollam A."/>
            <person name="Palsikar V.B."/>
            <person name="Mardis E.R."/>
            <person name="Wilson R.K."/>
        </authorList>
    </citation>
    <scope>NUCLEOTIDE SEQUENCE [LARGE SCALE GENOMIC DNA]</scope>
    <source>
        <strain evidence="11">DNF00729</strain>
    </source>
</reference>
<dbReference type="GO" id="GO:0009116">
    <property type="term" value="P:nucleoside metabolic process"/>
    <property type="evidence" value="ECO:0007669"/>
    <property type="project" value="InterPro"/>
</dbReference>
<feature type="binding site" evidence="8">
    <location>
        <position position="205"/>
    </location>
    <ligand>
        <name>phosphate</name>
        <dbReference type="ChEBI" id="CHEBI:43474"/>
    </ligand>
</feature>
<dbReference type="InterPro" id="IPR011268">
    <property type="entry name" value="Purine_phosphorylase"/>
</dbReference>
<name>A0A134ABQ0_9FIRM</name>
<dbReference type="PIRSF" id="PIRSF000477">
    <property type="entry name" value="PurNPase"/>
    <property type="match status" value="1"/>
</dbReference>
<evidence type="ECO:0000256" key="6">
    <source>
        <dbReference type="ARBA" id="ARBA00048556"/>
    </source>
</evidence>
<dbReference type="AlphaFoldDB" id="A0A134ABQ0"/>
<accession>A0A134ABQ0</accession>
<evidence type="ECO:0000256" key="7">
    <source>
        <dbReference type="PIRNR" id="PIRNR000477"/>
    </source>
</evidence>
<keyword evidence="4 7" id="KW-0328">Glycosyltransferase</keyword>
<evidence type="ECO:0000313" key="11">
    <source>
        <dbReference type="Proteomes" id="UP000070442"/>
    </source>
</evidence>
<dbReference type="OrthoDB" id="1523230at2"/>
<evidence type="ECO:0000256" key="3">
    <source>
        <dbReference type="ARBA" id="ARBA00006751"/>
    </source>
</evidence>
<evidence type="ECO:0000256" key="5">
    <source>
        <dbReference type="ARBA" id="ARBA00022679"/>
    </source>
</evidence>
<dbReference type="PATRIC" id="fig|755172.3.peg.1613"/>
<gene>
    <name evidence="10" type="ORF">HMPREF1863_01651</name>
</gene>
<comment type="caution">
    <text evidence="10">The sequence shown here is derived from an EMBL/GenBank/DDBJ whole genome shotgun (WGS) entry which is preliminary data.</text>
</comment>
<keyword evidence="5 7" id="KW-0808">Transferase</keyword>
<dbReference type="UniPathway" id="UPA00606"/>
<dbReference type="NCBIfam" id="NF006054">
    <property type="entry name" value="PRK08202.1"/>
    <property type="match status" value="1"/>
</dbReference>
<feature type="binding site" evidence="8">
    <location>
        <position position="228"/>
    </location>
    <ligand>
        <name>a purine D-ribonucleoside</name>
        <dbReference type="ChEBI" id="CHEBI:142355"/>
    </ligand>
</feature>
<keyword evidence="11" id="KW-1185">Reference proteome</keyword>
<comment type="similarity">
    <text evidence="3 7">Belongs to the PNP/MTAP phosphorylase family.</text>
</comment>
<comment type="function">
    <text evidence="1">The purine nucleoside phosphorylases catalyze the phosphorolytic breakdown of the N-glycosidic bond in the beta-(deoxy)ribonucleoside molecules, with the formation of the corresponding free purine bases and pentose-1-phosphate. Cleaves guanosine, inosine, 2'-deoxyguanosine and 2'-deoxyinosine.</text>
</comment>
<comment type="pathway">
    <text evidence="2 7">Purine metabolism; purine nucleoside salvage.</text>
</comment>
<sequence>MNQAINFIQSKTTIKPEIGIILGSGLGDFAETIENPTRIPYGDIPGFKESTVQGHSGELIIGTLKGKNIVAMKGRIHFYEGFDIQDVVYPVKILCGLGIDKLIVTNAAGGVNRSFKPGTLMLINDHINFNGKNPLIGPNDPVGDRFPDMSYAYDRTLLDKVKNIAKDLNVAYETGVYMYMTGPSYETPAEVRMAGILGADAVGMSTVPEVIIARHRGVKVIGISCITNMAAGILDQPLDHEEVIRISAEVSGEFKKLVTGIVEGI</sequence>
<dbReference type="PANTHER" id="PTHR11904">
    <property type="entry name" value="METHYLTHIOADENOSINE/PURINE NUCLEOSIDE PHOSPHORYLASE"/>
    <property type="match status" value="1"/>
</dbReference>
<dbReference type="NCBIfam" id="TIGR01700">
    <property type="entry name" value="PNPH"/>
    <property type="match status" value="1"/>
</dbReference>
<proteinExistence type="inferred from homology"/>
<evidence type="ECO:0000313" key="10">
    <source>
        <dbReference type="EMBL" id="KXB65143.1"/>
    </source>
</evidence>
<feature type="binding site" evidence="8">
    <location>
        <position position="24"/>
    </location>
    <ligand>
        <name>phosphate</name>
        <dbReference type="ChEBI" id="CHEBI:43474"/>
    </ligand>
</feature>
<dbReference type="GO" id="GO:0005737">
    <property type="term" value="C:cytoplasm"/>
    <property type="evidence" value="ECO:0007669"/>
    <property type="project" value="TreeGrafter"/>
</dbReference>
<dbReference type="Gene3D" id="3.40.50.1580">
    <property type="entry name" value="Nucleoside phosphorylase domain"/>
    <property type="match status" value="1"/>
</dbReference>
<dbReference type="InterPro" id="IPR000845">
    <property type="entry name" value="Nucleoside_phosphorylase_d"/>
</dbReference>
<evidence type="ECO:0000256" key="4">
    <source>
        <dbReference type="ARBA" id="ARBA00022676"/>
    </source>
</evidence>
<dbReference type="CDD" id="cd09009">
    <property type="entry name" value="PNP-EcPNPII_like"/>
    <property type="match status" value="1"/>
</dbReference>
<feature type="binding site" evidence="8">
    <location>
        <position position="107"/>
    </location>
    <ligand>
        <name>phosphate</name>
        <dbReference type="ChEBI" id="CHEBI:43474"/>
    </ligand>
</feature>
<dbReference type="SUPFAM" id="SSF53167">
    <property type="entry name" value="Purine and uridine phosphorylases"/>
    <property type="match status" value="1"/>
</dbReference>
<dbReference type="RefSeq" id="WP_068369532.1">
    <property type="nucleotide sequence ID" value="NZ_CAUPGT010000002.1"/>
</dbReference>
<comment type="catalytic activity">
    <reaction evidence="6">
        <text>a purine 2'-deoxy-D-ribonucleoside + phosphate = a purine nucleobase + 2-deoxy-alpha-D-ribose 1-phosphate</text>
        <dbReference type="Rhea" id="RHEA:36431"/>
        <dbReference type="ChEBI" id="CHEBI:26386"/>
        <dbReference type="ChEBI" id="CHEBI:43474"/>
        <dbReference type="ChEBI" id="CHEBI:57259"/>
        <dbReference type="ChEBI" id="CHEBI:142361"/>
        <dbReference type="EC" id="2.4.2.1"/>
    </reaction>
</comment>
<dbReference type="EMBL" id="LSDG01000045">
    <property type="protein sequence ID" value="KXB65143.1"/>
    <property type="molecule type" value="Genomic_DNA"/>
</dbReference>
<dbReference type="GO" id="GO:0004731">
    <property type="term" value="F:purine-nucleoside phosphorylase activity"/>
    <property type="evidence" value="ECO:0007669"/>
    <property type="project" value="UniProtKB-EC"/>
</dbReference>
<evidence type="ECO:0000256" key="1">
    <source>
        <dbReference type="ARBA" id="ARBA00002678"/>
    </source>
</evidence>
<dbReference type="STRING" id="755172.HMPREF1863_01651"/>
<feature type="domain" description="Nucleoside phosphorylase" evidence="9">
    <location>
        <begin position="17"/>
        <end position="262"/>
    </location>
</feature>
<organism evidence="10 11">
    <name type="scientific">Aedoeadaptatus coxii</name>
    <dbReference type="NCBI Taxonomy" id="755172"/>
    <lineage>
        <taxon>Bacteria</taxon>
        <taxon>Bacillati</taxon>
        <taxon>Bacillota</taxon>
        <taxon>Tissierellia</taxon>
        <taxon>Tissierellales</taxon>
        <taxon>Peptoniphilaceae</taxon>
        <taxon>Aedoeadaptatus</taxon>
    </lineage>
</organism>
<dbReference type="PANTHER" id="PTHR11904:SF9">
    <property type="entry name" value="PURINE NUCLEOSIDE PHOSPHORYLASE-RELATED"/>
    <property type="match status" value="1"/>
</dbReference>
<feature type="binding site" evidence="8">
    <location>
        <position position="186"/>
    </location>
    <ligand>
        <name>a purine D-ribonucleoside</name>
        <dbReference type="ChEBI" id="CHEBI:142355"/>
    </ligand>
</feature>
<dbReference type="Pfam" id="PF01048">
    <property type="entry name" value="PNP_UDP_1"/>
    <property type="match status" value="1"/>
</dbReference>